<sequence length="93" mass="10537">MSEMFKEDEIKAILGESYKDMNEEIDFKASFGSKPIADASAPPPKKSPPPPSLIITWKTVDDRVMKEEEDWTMPEESVERDLDQLPLQLIVVG</sequence>
<accession>A0AA39VX11</accession>
<dbReference type="AlphaFoldDB" id="A0AA39VX11"/>
<feature type="compositionally biased region" description="Pro residues" evidence="1">
    <location>
        <begin position="41"/>
        <end position="52"/>
    </location>
</feature>
<gene>
    <name evidence="2" type="ORF">LWI29_011342</name>
</gene>
<evidence type="ECO:0000256" key="1">
    <source>
        <dbReference type="SAM" id="MobiDB-lite"/>
    </source>
</evidence>
<dbReference type="EMBL" id="JAUESC010000004">
    <property type="protein sequence ID" value="KAK0595947.1"/>
    <property type="molecule type" value="Genomic_DNA"/>
</dbReference>
<protein>
    <submittedName>
        <fullName evidence="2">Uncharacterized protein</fullName>
    </submittedName>
</protein>
<organism evidence="2 3">
    <name type="scientific">Acer saccharum</name>
    <name type="common">Sugar maple</name>
    <dbReference type="NCBI Taxonomy" id="4024"/>
    <lineage>
        <taxon>Eukaryota</taxon>
        <taxon>Viridiplantae</taxon>
        <taxon>Streptophyta</taxon>
        <taxon>Embryophyta</taxon>
        <taxon>Tracheophyta</taxon>
        <taxon>Spermatophyta</taxon>
        <taxon>Magnoliopsida</taxon>
        <taxon>eudicotyledons</taxon>
        <taxon>Gunneridae</taxon>
        <taxon>Pentapetalae</taxon>
        <taxon>rosids</taxon>
        <taxon>malvids</taxon>
        <taxon>Sapindales</taxon>
        <taxon>Sapindaceae</taxon>
        <taxon>Hippocastanoideae</taxon>
        <taxon>Acereae</taxon>
        <taxon>Acer</taxon>
    </lineage>
</organism>
<dbReference type="Proteomes" id="UP001168877">
    <property type="component" value="Unassembled WGS sequence"/>
</dbReference>
<evidence type="ECO:0000313" key="2">
    <source>
        <dbReference type="EMBL" id="KAK0595947.1"/>
    </source>
</evidence>
<reference evidence="2" key="1">
    <citation type="journal article" date="2022" name="Plant J.">
        <title>Strategies of tolerance reflected in two North American maple genomes.</title>
        <authorList>
            <person name="McEvoy S.L."/>
            <person name="Sezen U.U."/>
            <person name="Trouern-Trend A."/>
            <person name="McMahon S.M."/>
            <person name="Schaberg P.G."/>
            <person name="Yang J."/>
            <person name="Wegrzyn J.L."/>
            <person name="Swenson N.G."/>
        </authorList>
    </citation>
    <scope>NUCLEOTIDE SEQUENCE</scope>
    <source>
        <strain evidence="2">NS2018</strain>
    </source>
</reference>
<reference evidence="2" key="2">
    <citation type="submission" date="2023-06" db="EMBL/GenBank/DDBJ databases">
        <authorList>
            <person name="Swenson N.G."/>
            <person name="Wegrzyn J.L."/>
            <person name="Mcevoy S.L."/>
        </authorList>
    </citation>
    <scope>NUCLEOTIDE SEQUENCE</scope>
    <source>
        <strain evidence="2">NS2018</strain>
        <tissue evidence="2">Leaf</tissue>
    </source>
</reference>
<name>A0AA39VX11_ACESA</name>
<feature type="region of interest" description="Disordered" evidence="1">
    <location>
        <begin position="33"/>
        <end position="54"/>
    </location>
</feature>
<evidence type="ECO:0000313" key="3">
    <source>
        <dbReference type="Proteomes" id="UP001168877"/>
    </source>
</evidence>
<proteinExistence type="predicted"/>
<comment type="caution">
    <text evidence="2">The sequence shown here is derived from an EMBL/GenBank/DDBJ whole genome shotgun (WGS) entry which is preliminary data.</text>
</comment>
<keyword evidence="3" id="KW-1185">Reference proteome</keyword>